<proteinExistence type="predicted"/>
<dbReference type="InterPro" id="IPR054503">
    <property type="entry name" value="KDM3AB_Tudor"/>
</dbReference>
<evidence type="ECO:0000259" key="2">
    <source>
        <dbReference type="Pfam" id="PF22988"/>
    </source>
</evidence>
<dbReference type="AlphaFoldDB" id="A0ABD0LAD3"/>
<reference evidence="4 5" key="1">
    <citation type="journal article" date="2023" name="Sci. Data">
        <title>Genome assembly of the Korean intertidal mud-creeper Batillaria attramentaria.</title>
        <authorList>
            <person name="Patra A.K."/>
            <person name="Ho P.T."/>
            <person name="Jun S."/>
            <person name="Lee S.J."/>
            <person name="Kim Y."/>
            <person name="Won Y.J."/>
        </authorList>
    </citation>
    <scope>NUCLEOTIDE SEQUENCE [LARGE SCALE GENOMIC DNA]</scope>
    <source>
        <strain evidence="4">Wonlab-2016</strain>
    </source>
</reference>
<dbReference type="Proteomes" id="UP001519460">
    <property type="component" value="Unassembled WGS sequence"/>
</dbReference>
<keyword evidence="5" id="KW-1185">Reference proteome</keyword>
<organism evidence="4 5">
    <name type="scientific">Batillaria attramentaria</name>
    <dbReference type="NCBI Taxonomy" id="370345"/>
    <lineage>
        <taxon>Eukaryota</taxon>
        <taxon>Metazoa</taxon>
        <taxon>Spiralia</taxon>
        <taxon>Lophotrochozoa</taxon>
        <taxon>Mollusca</taxon>
        <taxon>Gastropoda</taxon>
        <taxon>Caenogastropoda</taxon>
        <taxon>Sorbeoconcha</taxon>
        <taxon>Cerithioidea</taxon>
        <taxon>Batillariidae</taxon>
        <taxon>Batillaria</taxon>
    </lineage>
</organism>
<dbReference type="InterPro" id="IPR054294">
    <property type="entry name" value="DUF7030"/>
</dbReference>
<evidence type="ECO:0000313" key="4">
    <source>
        <dbReference type="EMBL" id="KAK7496342.1"/>
    </source>
</evidence>
<dbReference type="Pfam" id="PF22989">
    <property type="entry name" value="DUF7030"/>
    <property type="match status" value="1"/>
</dbReference>
<comment type="caution">
    <text evidence="4">The sequence shown here is derived from an EMBL/GenBank/DDBJ whole genome shotgun (WGS) entry which is preliminary data.</text>
</comment>
<name>A0ABD0LAD3_9CAEN</name>
<feature type="domain" description="Lysine-specific demethylase 3B PWWP" evidence="2">
    <location>
        <begin position="77"/>
        <end position="172"/>
    </location>
</feature>
<sequence length="218" mass="25165">MAYKCREEIVGKRFLSVRSPTKLKVSKISEWEWRSGVVRAVSSRDATSVEFTVLVEFEDVEWKRREWIRVHETFQVFLVEHTLVWTSRPPSDKDPPSKPLPGLCFKPIVDKCGFAPSKKRVVEFLVDHDLAVVEDDDIQFYQEGDENRYESVAGNPELQKAVKAWVDYQDGQRILLTTPTVLVGYRVEVYRAEGTTQWYTAVIQSYNPTTKVCITISV</sequence>
<evidence type="ECO:0000259" key="3">
    <source>
        <dbReference type="Pfam" id="PF22989"/>
    </source>
</evidence>
<dbReference type="InterPro" id="IPR054504">
    <property type="entry name" value="PWWP_KDM3B"/>
</dbReference>
<dbReference type="EMBL" id="JACVVK020000068">
    <property type="protein sequence ID" value="KAK7496342.1"/>
    <property type="molecule type" value="Genomic_DNA"/>
</dbReference>
<evidence type="ECO:0000313" key="5">
    <source>
        <dbReference type="Proteomes" id="UP001519460"/>
    </source>
</evidence>
<evidence type="ECO:0000259" key="1">
    <source>
        <dbReference type="Pfam" id="PF22987"/>
    </source>
</evidence>
<feature type="domain" description="Lysine-specific demethylase 3A/B tudor" evidence="1">
    <location>
        <begin position="174"/>
        <end position="212"/>
    </location>
</feature>
<dbReference type="Pfam" id="PF22988">
    <property type="entry name" value="PWWP_KDM3B"/>
    <property type="match status" value="1"/>
</dbReference>
<gene>
    <name evidence="4" type="ORF">BaRGS_00012507</name>
</gene>
<dbReference type="Pfam" id="PF22987">
    <property type="entry name" value="Tudor_KDM3B"/>
    <property type="match status" value="1"/>
</dbReference>
<feature type="domain" description="DUF7030" evidence="3">
    <location>
        <begin position="8"/>
        <end position="67"/>
    </location>
</feature>
<accession>A0ABD0LAD3</accession>
<protein>
    <submittedName>
        <fullName evidence="4">Uncharacterized protein</fullName>
    </submittedName>
</protein>